<proteinExistence type="predicted"/>
<dbReference type="Gene3D" id="1.10.340.50">
    <property type="match status" value="1"/>
</dbReference>
<reference evidence="1 2" key="1">
    <citation type="submission" date="2016-08" db="EMBL/GenBank/DDBJ databases">
        <title>Draft genome sequence of Candidatus Piscirickettsia litoralis, from seawater.</title>
        <authorList>
            <person name="Wan X."/>
            <person name="Lee A.J."/>
            <person name="Hou S."/>
            <person name="Donachie S.P."/>
        </authorList>
    </citation>
    <scope>NUCLEOTIDE SEQUENCE [LARGE SCALE GENOMIC DNA]</scope>
    <source>
        <strain evidence="1 2">Y2</strain>
    </source>
</reference>
<dbReference type="Proteomes" id="UP000094329">
    <property type="component" value="Unassembled WGS sequence"/>
</dbReference>
<evidence type="ECO:0000313" key="1">
    <source>
        <dbReference type="EMBL" id="ODN41140.1"/>
    </source>
</evidence>
<dbReference type="InterPro" id="IPR004322">
    <property type="entry name" value="Plasmid_replicase_bac"/>
</dbReference>
<comment type="caution">
    <text evidence="1">The sequence shown here is derived from an EMBL/GenBank/DDBJ whole genome shotgun (WGS) entry which is preliminary data.</text>
</comment>
<dbReference type="Pfam" id="PF03090">
    <property type="entry name" value="Replicase"/>
    <property type="match status" value="1"/>
</dbReference>
<evidence type="ECO:0008006" key="3">
    <source>
        <dbReference type="Google" id="ProtNLM"/>
    </source>
</evidence>
<protein>
    <recommendedName>
        <fullName evidence="3">Primase C-terminal 1 domain-containing protein</fullName>
    </recommendedName>
</protein>
<gene>
    <name evidence="1" type="ORF">BGC07_17860</name>
</gene>
<name>A0ABX3A105_9GAMM</name>
<keyword evidence="2" id="KW-1185">Reference proteome</keyword>
<dbReference type="EMBL" id="MDTU01000006">
    <property type="protein sequence ID" value="ODN41140.1"/>
    <property type="molecule type" value="Genomic_DNA"/>
</dbReference>
<sequence>MQLKERVLQTFVNALPEKPYCSFDLKEGVKIWPKEGALKTNYIQANPPTSKSWLIIDIDQPDSTFLYEKLGLPAPNIISINRDNRHVHYFYNIHEVYTSKNAHTAPQEYLKAIERAYVEKLDADKGYTGLIAKNPLSDEWFTIYPTDHKYSLGELAEHVELKRDFIPLTRQIRENEGRNNELFDKLRFWSYAEKKNHNSYESFHSACLAKGKGINGQGYNSATGYLPTSEIEATVKSITKWTWKHYKGAGTNTKNRGVMCLNKTQLTATEKMQAGALYSAEIKRGKTFDKLKRAARGAKLGIDLKLNLNQADIAQRSGMSLSTVKRCWVAVLDYIFKGVIRGISDISAGGLEAMALFVGEVVRLILDRRPQNVPLDEADWSDFELGLVER</sequence>
<evidence type="ECO:0000313" key="2">
    <source>
        <dbReference type="Proteomes" id="UP000094329"/>
    </source>
</evidence>
<organism evidence="1 2">
    <name type="scientific">Piscirickettsia litoralis</name>
    <dbReference type="NCBI Taxonomy" id="1891921"/>
    <lineage>
        <taxon>Bacteria</taxon>
        <taxon>Pseudomonadati</taxon>
        <taxon>Pseudomonadota</taxon>
        <taxon>Gammaproteobacteria</taxon>
        <taxon>Thiotrichales</taxon>
        <taxon>Piscirickettsiaceae</taxon>
        <taxon>Piscirickettsia</taxon>
    </lineage>
</organism>
<accession>A0ABX3A105</accession>
<dbReference type="RefSeq" id="WP_069314413.1">
    <property type="nucleotide sequence ID" value="NZ_MDTU01000006.1"/>
</dbReference>